<accession>A0A6G9RJR1</accession>
<organism evidence="4 5">
    <name type="scientific">Kluyvera genomosp. 3</name>
    <dbReference type="NCBI Taxonomy" id="2774055"/>
    <lineage>
        <taxon>Bacteria</taxon>
        <taxon>Pseudomonadati</taxon>
        <taxon>Pseudomonadota</taxon>
        <taxon>Gammaproteobacteria</taxon>
        <taxon>Enterobacterales</taxon>
        <taxon>Enterobacteriaceae</taxon>
        <taxon>Kluyvera</taxon>
    </lineage>
</organism>
<dbReference type="InterPro" id="IPR036388">
    <property type="entry name" value="WH-like_DNA-bd_sf"/>
</dbReference>
<name>A0A6G9RJR1_9ENTR</name>
<dbReference type="Proteomes" id="UP000503580">
    <property type="component" value="Chromosome"/>
</dbReference>
<dbReference type="GO" id="GO:0003677">
    <property type="term" value="F:DNA binding"/>
    <property type="evidence" value="ECO:0007669"/>
    <property type="project" value="UniProtKB-UniRule"/>
</dbReference>
<evidence type="ECO:0000259" key="3">
    <source>
        <dbReference type="PROSITE" id="PS51755"/>
    </source>
</evidence>
<keyword evidence="1 2" id="KW-0238">DNA-binding</keyword>
<dbReference type="GO" id="GO:0000160">
    <property type="term" value="P:phosphorelay signal transduction system"/>
    <property type="evidence" value="ECO:0007669"/>
    <property type="project" value="InterPro"/>
</dbReference>
<dbReference type="Pfam" id="PF00486">
    <property type="entry name" value="Trans_reg_C"/>
    <property type="match status" value="1"/>
</dbReference>
<evidence type="ECO:0000256" key="2">
    <source>
        <dbReference type="PROSITE-ProRule" id="PRU01091"/>
    </source>
</evidence>
<sequence length="489" mass="56634">MFDNEWRNKFFAEYYFGDYCLKFNEVLLKNGRVIPIPPKELHILSLLAANAGRLLSKEFLIKTVWNGGIVSDESLTRCIYSLRKILEKNGDSGYIETIYGKGYAFASEISLTPCVKHNTQEMLAVFPCGKFSDLAFVDVYEMFSESLPVDVNIYPYALLSKCKNPEDFQMFIKHHNPKYVVYYTLTDVDHNERIINFSVENRMADEAVAWLTVDVTQLKERNYTYFKHRIQRYFKPKFSNDDGQQVFEQTSFTEKNHLHHSLVNYLIDDYSHSSLTTTVNVLLKNANCMNHHVDGVIKLAECYLGFILSGDSNVYKLIYKIKKIIDSLLLVEPLNARVLALMGVVKSIDKEDEHSHHCFSQANYLAPNDDFVIYYYALHFFFKGQYGLFLDEVQKLSHSSAFNGRVQFLKHKIHAQQLGGDGDSGKKLCQISADSMAIDDVSDETYHVYAKDKRNTLRGRHKQLLNARLNELKEISYHPLRIRNSIDWM</sequence>
<evidence type="ECO:0000313" key="5">
    <source>
        <dbReference type="Proteomes" id="UP000503580"/>
    </source>
</evidence>
<feature type="domain" description="OmpR/PhoB-type" evidence="3">
    <location>
        <begin position="11"/>
        <end position="107"/>
    </location>
</feature>
<dbReference type="PROSITE" id="PS51755">
    <property type="entry name" value="OMPR_PHOB"/>
    <property type="match status" value="1"/>
</dbReference>
<dbReference type="InterPro" id="IPR001867">
    <property type="entry name" value="OmpR/PhoB-type_DNA-bd"/>
</dbReference>
<protein>
    <recommendedName>
        <fullName evidence="3">OmpR/PhoB-type domain-containing protein</fullName>
    </recommendedName>
</protein>
<proteinExistence type="predicted"/>
<dbReference type="SUPFAM" id="SSF46894">
    <property type="entry name" value="C-terminal effector domain of the bipartite response regulators"/>
    <property type="match status" value="1"/>
</dbReference>
<dbReference type="SMART" id="SM00862">
    <property type="entry name" value="Trans_reg_C"/>
    <property type="match status" value="1"/>
</dbReference>
<dbReference type="GO" id="GO:0006355">
    <property type="term" value="P:regulation of DNA-templated transcription"/>
    <property type="evidence" value="ECO:0007669"/>
    <property type="project" value="InterPro"/>
</dbReference>
<reference evidence="4 5" key="1">
    <citation type="submission" date="2020-02" db="EMBL/GenBank/DDBJ databases">
        <title>Whole genome PO2S7.</title>
        <authorList>
            <person name="Singha K.M."/>
        </authorList>
    </citation>
    <scope>NUCLEOTIDE SEQUENCE [LARGE SCALE GENOMIC DNA]</scope>
    <source>
        <strain evidence="4 5">PO2S7</strain>
    </source>
</reference>
<dbReference type="EMBL" id="CP050321">
    <property type="protein sequence ID" value="QIR27150.1"/>
    <property type="molecule type" value="Genomic_DNA"/>
</dbReference>
<feature type="DNA-binding region" description="OmpR/PhoB-type" evidence="2">
    <location>
        <begin position="11"/>
        <end position="107"/>
    </location>
</feature>
<dbReference type="CDD" id="cd00383">
    <property type="entry name" value="trans_reg_C"/>
    <property type="match status" value="1"/>
</dbReference>
<dbReference type="InterPro" id="IPR016032">
    <property type="entry name" value="Sig_transdc_resp-reg_C-effctor"/>
</dbReference>
<dbReference type="KEGG" id="kgn:GY169_10210"/>
<dbReference type="AlphaFoldDB" id="A0A6G9RJR1"/>
<evidence type="ECO:0000256" key="1">
    <source>
        <dbReference type="ARBA" id="ARBA00023125"/>
    </source>
</evidence>
<keyword evidence="5" id="KW-1185">Reference proteome</keyword>
<dbReference type="RefSeq" id="WP_167575670.1">
    <property type="nucleotide sequence ID" value="NZ_CP050321.1"/>
</dbReference>
<evidence type="ECO:0000313" key="4">
    <source>
        <dbReference type="EMBL" id="QIR27150.1"/>
    </source>
</evidence>
<dbReference type="Gene3D" id="1.10.10.10">
    <property type="entry name" value="Winged helix-like DNA-binding domain superfamily/Winged helix DNA-binding domain"/>
    <property type="match status" value="1"/>
</dbReference>
<gene>
    <name evidence="4" type="ORF">GY169_10210</name>
</gene>